<accession>A0A016SCD6</accession>
<dbReference type="Proteomes" id="UP000024635">
    <property type="component" value="Unassembled WGS sequence"/>
</dbReference>
<evidence type="ECO:0000313" key="1">
    <source>
        <dbReference type="EMBL" id="EYB87954.1"/>
    </source>
</evidence>
<dbReference type="AlphaFoldDB" id="A0A016SCD6"/>
<keyword evidence="2" id="KW-1185">Reference proteome</keyword>
<sequence>MSLSTNAHALQRLHAVFIPAVYTRLSLKASQSNPFRSDPHQPILNPKCNCFPLLPETPNWSRTLRE</sequence>
<evidence type="ECO:0000313" key="2">
    <source>
        <dbReference type="Proteomes" id="UP000024635"/>
    </source>
</evidence>
<protein>
    <submittedName>
        <fullName evidence="1">Uncharacterized protein</fullName>
    </submittedName>
</protein>
<dbReference type="EMBL" id="JARK01001590">
    <property type="protein sequence ID" value="EYB87954.1"/>
    <property type="molecule type" value="Genomic_DNA"/>
</dbReference>
<organism evidence="1 2">
    <name type="scientific">Ancylostoma ceylanicum</name>
    <dbReference type="NCBI Taxonomy" id="53326"/>
    <lineage>
        <taxon>Eukaryota</taxon>
        <taxon>Metazoa</taxon>
        <taxon>Ecdysozoa</taxon>
        <taxon>Nematoda</taxon>
        <taxon>Chromadorea</taxon>
        <taxon>Rhabditida</taxon>
        <taxon>Rhabditina</taxon>
        <taxon>Rhabditomorpha</taxon>
        <taxon>Strongyloidea</taxon>
        <taxon>Ancylostomatidae</taxon>
        <taxon>Ancylostomatinae</taxon>
        <taxon>Ancylostoma</taxon>
    </lineage>
</organism>
<proteinExistence type="predicted"/>
<gene>
    <name evidence="1" type="primary">Acey_s0254.g288</name>
    <name evidence="1" type="ORF">Y032_0254g288</name>
</gene>
<reference evidence="2" key="1">
    <citation type="journal article" date="2015" name="Nat. Genet.">
        <title>The genome and transcriptome of the zoonotic hookworm Ancylostoma ceylanicum identify infection-specific gene families.</title>
        <authorList>
            <person name="Schwarz E.M."/>
            <person name="Hu Y."/>
            <person name="Antoshechkin I."/>
            <person name="Miller M.M."/>
            <person name="Sternberg P.W."/>
            <person name="Aroian R.V."/>
        </authorList>
    </citation>
    <scope>NUCLEOTIDE SEQUENCE</scope>
    <source>
        <strain evidence="2">HY135</strain>
    </source>
</reference>
<name>A0A016SCD6_9BILA</name>
<comment type="caution">
    <text evidence="1">The sequence shown here is derived from an EMBL/GenBank/DDBJ whole genome shotgun (WGS) entry which is preliminary data.</text>
</comment>